<keyword evidence="2" id="KW-1185">Reference proteome</keyword>
<gene>
    <name evidence="1" type="ORF">HU200_063201</name>
</gene>
<dbReference type="Proteomes" id="UP000636709">
    <property type="component" value="Unassembled WGS sequence"/>
</dbReference>
<dbReference type="OrthoDB" id="684069at2759"/>
<reference evidence="1" key="1">
    <citation type="submission" date="2020-07" db="EMBL/GenBank/DDBJ databases">
        <title>Genome sequence and genetic diversity analysis of an under-domesticated orphan crop, white fonio (Digitaria exilis).</title>
        <authorList>
            <person name="Bennetzen J.L."/>
            <person name="Chen S."/>
            <person name="Ma X."/>
            <person name="Wang X."/>
            <person name="Yssel A.E.J."/>
            <person name="Chaluvadi S.R."/>
            <person name="Johnson M."/>
            <person name="Gangashetty P."/>
            <person name="Hamidou F."/>
            <person name="Sanogo M.D."/>
            <person name="Zwaenepoel A."/>
            <person name="Wallace J."/>
            <person name="Van De Peer Y."/>
            <person name="Van Deynze A."/>
        </authorList>
    </citation>
    <scope>NUCLEOTIDE SEQUENCE</scope>
    <source>
        <tissue evidence="1">Leaves</tissue>
    </source>
</reference>
<sequence>MLVSWRLWKKRNECVFRDTTPDIATVVNELLEDASMWVQAGASGLGAIGWPARAVVPPLVL</sequence>
<evidence type="ECO:0000313" key="1">
    <source>
        <dbReference type="EMBL" id="KAF8651688.1"/>
    </source>
</evidence>
<proteinExistence type="predicted"/>
<accession>A0A835A5F7</accession>
<dbReference type="EMBL" id="JACEFO010002676">
    <property type="protein sequence ID" value="KAF8651688.1"/>
    <property type="molecule type" value="Genomic_DNA"/>
</dbReference>
<organism evidence="1 2">
    <name type="scientific">Digitaria exilis</name>
    <dbReference type="NCBI Taxonomy" id="1010633"/>
    <lineage>
        <taxon>Eukaryota</taxon>
        <taxon>Viridiplantae</taxon>
        <taxon>Streptophyta</taxon>
        <taxon>Embryophyta</taxon>
        <taxon>Tracheophyta</taxon>
        <taxon>Spermatophyta</taxon>
        <taxon>Magnoliopsida</taxon>
        <taxon>Liliopsida</taxon>
        <taxon>Poales</taxon>
        <taxon>Poaceae</taxon>
        <taxon>PACMAD clade</taxon>
        <taxon>Panicoideae</taxon>
        <taxon>Panicodae</taxon>
        <taxon>Paniceae</taxon>
        <taxon>Anthephorinae</taxon>
        <taxon>Digitaria</taxon>
    </lineage>
</organism>
<protein>
    <submittedName>
        <fullName evidence="1">Uncharacterized protein</fullName>
    </submittedName>
</protein>
<name>A0A835A5F7_9POAL</name>
<evidence type="ECO:0000313" key="2">
    <source>
        <dbReference type="Proteomes" id="UP000636709"/>
    </source>
</evidence>
<comment type="caution">
    <text evidence="1">The sequence shown here is derived from an EMBL/GenBank/DDBJ whole genome shotgun (WGS) entry which is preliminary data.</text>
</comment>
<dbReference type="AlphaFoldDB" id="A0A835A5F7"/>